<proteinExistence type="predicted"/>
<name>A0A978VJR7_ZIZJJ</name>
<dbReference type="AlphaFoldDB" id="A0A978VJR7"/>
<evidence type="ECO:0000313" key="3">
    <source>
        <dbReference type="Proteomes" id="UP000813462"/>
    </source>
</evidence>
<organism evidence="2 3">
    <name type="scientific">Ziziphus jujuba var. spinosa</name>
    <dbReference type="NCBI Taxonomy" id="714518"/>
    <lineage>
        <taxon>Eukaryota</taxon>
        <taxon>Viridiplantae</taxon>
        <taxon>Streptophyta</taxon>
        <taxon>Embryophyta</taxon>
        <taxon>Tracheophyta</taxon>
        <taxon>Spermatophyta</taxon>
        <taxon>Magnoliopsida</taxon>
        <taxon>eudicotyledons</taxon>
        <taxon>Gunneridae</taxon>
        <taxon>Pentapetalae</taxon>
        <taxon>rosids</taxon>
        <taxon>fabids</taxon>
        <taxon>Rosales</taxon>
        <taxon>Rhamnaceae</taxon>
        <taxon>Paliureae</taxon>
        <taxon>Ziziphus</taxon>
    </lineage>
</organism>
<comment type="caution">
    <text evidence="2">The sequence shown here is derived from an EMBL/GenBank/DDBJ whole genome shotgun (WGS) entry which is preliminary data.</text>
</comment>
<evidence type="ECO:0000313" key="2">
    <source>
        <dbReference type="EMBL" id="KAH7533336.1"/>
    </source>
</evidence>
<reference evidence="2" key="1">
    <citation type="journal article" date="2021" name="Front. Plant Sci.">
        <title>Chromosome-Scale Genome Assembly for Chinese Sour Jujube and Insights Into Its Genome Evolution and Domestication Signature.</title>
        <authorList>
            <person name="Shen L.-Y."/>
            <person name="Luo H."/>
            <person name="Wang X.-L."/>
            <person name="Wang X.-M."/>
            <person name="Qiu X.-J."/>
            <person name="Liu H."/>
            <person name="Zhou S.-S."/>
            <person name="Jia K.-H."/>
            <person name="Nie S."/>
            <person name="Bao Y.-T."/>
            <person name="Zhang R.-G."/>
            <person name="Yun Q.-Z."/>
            <person name="Chai Y.-H."/>
            <person name="Lu J.-Y."/>
            <person name="Li Y."/>
            <person name="Zhao S.-W."/>
            <person name="Mao J.-F."/>
            <person name="Jia S.-G."/>
            <person name="Mao Y.-M."/>
        </authorList>
    </citation>
    <scope>NUCLEOTIDE SEQUENCE</scope>
    <source>
        <strain evidence="2">AT0</strain>
        <tissue evidence="2">Leaf</tissue>
    </source>
</reference>
<sequence length="130" mass="14478">MASQNCHQPLLHLWGLRIWAALANEITGKVLQTICRVSLICIDDDLSSTWGDEIPSIVSMLNSMPHLRGRGEDMLHCRALGVSKSGTCPLIELSRYGDQGRGERDKSDQVFAQKCRIIEEDDHSLSICIT</sequence>
<protein>
    <submittedName>
        <fullName evidence="2">Uncharacterized protein</fullName>
    </submittedName>
</protein>
<gene>
    <name evidence="2" type="ORF">FEM48_Zijuj04G0120100</name>
</gene>
<dbReference type="EMBL" id="JAEACU010000004">
    <property type="protein sequence ID" value="KAH7533336.1"/>
    <property type="molecule type" value="Genomic_DNA"/>
</dbReference>
<feature type="chain" id="PRO_5037607389" evidence="1">
    <location>
        <begin position="24"/>
        <end position="130"/>
    </location>
</feature>
<evidence type="ECO:0000256" key="1">
    <source>
        <dbReference type="SAM" id="SignalP"/>
    </source>
</evidence>
<keyword evidence="1" id="KW-0732">Signal</keyword>
<feature type="signal peptide" evidence="1">
    <location>
        <begin position="1"/>
        <end position="23"/>
    </location>
</feature>
<dbReference type="Proteomes" id="UP000813462">
    <property type="component" value="Unassembled WGS sequence"/>
</dbReference>
<accession>A0A978VJR7</accession>